<dbReference type="InterPro" id="IPR051533">
    <property type="entry name" value="WaaL-like"/>
</dbReference>
<comment type="subcellular location">
    <subcellularLocation>
        <location evidence="1">Membrane</location>
        <topology evidence="1">Multi-pass membrane protein</topology>
    </subcellularLocation>
</comment>
<feature type="transmembrane region" description="Helical" evidence="5">
    <location>
        <begin position="183"/>
        <end position="201"/>
    </location>
</feature>
<organism evidence="7 8">
    <name type="scientific">Agromyces protaetiae</name>
    <dbReference type="NCBI Taxonomy" id="2509455"/>
    <lineage>
        <taxon>Bacteria</taxon>
        <taxon>Bacillati</taxon>
        <taxon>Actinomycetota</taxon>
        <taxon>Actinomycetes</taxon>
        <taxon>Micrococcales</taxon>
        <taxon>Microbacteriaceae</taxon>
        <taxon>Agromyces</taxon>
    </lineage>
</organism>
<dbReference type="GO" id="GO:0016874">
    <property type="term" value="F:ligase activity"/>
    <property type="evidence" value="ECO:0007669"/>
    <property type="project" value="UniProtKB-KW"/>
</dbReference>
<protein>
    <submittedName>
        <fullName evidence="7">O-antigen ligase domain-containing protein</fullName>
    </submittedName>
</protein>
<evidence type="ECO:0000259" key="6">
    <source>
        <dbReference type="Pfam" id="PF04932"/>
    </source>
</evidence>
<proteinExistence type="predicted"/>
<dbReference type="KEGG" id="agf:ET445_15735"/>
<keyword evidence="8" id="KW-1185">Reference proteome</keyword>
<dbReference type="EMBL" id="CP035491">
    <property type="protein sequence ID" value="QAY74566.1"/>
    <property type="molecule type" value="Genomic_DNA"/>
</dbReference>
<feature type="domain" description="O-antigen ligase-related" evidence="6">
    <location>
        <begin position="212"/>
        <end position="357"/>
    </location>
</feature>
<feature type="transmembrane region" description="Helical" evidence="5">
    <location>
        <begin position="89"/>
        <end position="108"/>
    </location>
</feature>
<name>A0A4P6FFC2_9MICO</name>
<evidence type="ECO:0000313" key="7">
    <source>
        <dbReference type="EMBL" id="QAY74566.1"/>
    </source>
</evidence>
<keyword evidence="4 5" id="KW-0472">Membrane</keyword>
<evidence type="ECO:0000256" key="3">
    <source>
        <dbReference type="ARBA" id="ARBA00022989"/>
    </source>
</evidence>
<gene>
    <name evidence="7" type="ORF">ET445_15735</name>
</gene>
<keyword evidence="3 5" id="KW-1133">Transmembrane helix</keyword>
<evidence type="ECO:0000256" key="5">
    <source>
        <dbReference type="SAM" id="Phobius"/>
    </source>
</evidence>
<feature type="transmembrane region" description="Helical" evidence="5">
    <location>
        <begin position="7"/>
        <end position="27"/>
    </location>
</feature>
<feature type="transmembrane region" description="Helical" evidence="5">
    <location>
        <begin position="383"/>
        <end position="401"/>
    </location>
</feature>
<evidence type="ECO:0000256" key="2">
    <source>
        <dbReference type="ARBA" id="ARBA00022692"/>
    </source>
</evidence>
<evidence type="ECO:0000256" key="1">
    <source>
        <dbReference type="ARBA" id="ARBA00004141"/>
    </source>
</evidence>
<feature type="transmembrane region" description="Helical" evidence="5">
    <location>
        <begin position="120"/>
        <end position="139"/>
    </location>
</feature>
<dbReference type="AlphaFoldDB" id="A0A4P6FFC2"/>
<dbReference type="Proteomes" id="UP000291259">
    <property type="component" value="Chromosome"/>
</dbReference>
<dbReference type="PANTHER" id="PTHR37422:SF13">
    <property type="entry name" value="LIPOPOLYSACCHARIDE BIOSYNTHESIS PROTEIN PA4999-RELATED"/>
    <property type="match status" value="1"/>
</dbReference>
<dbReference type="GO" id="GO:0016020">
    <property type="term" value="C:membrane"/>
    <property type="evidence" value="ECO:0007669"/>
    <property type="project" value="UniProtKB-SubCell"/>
</dbReference>
<feature type="transmembrane region" description="Helical" evidence="5">
    <location>
        <begin position="256"/>
        <end position="282"/>
    </location>
</feature>
<feature type="transmembrane region" description="Helical" evidence="5">
    <location>
        <begin position="33"/>
        <end position="53"/>
    </location>
</feature>
<dbReference type="OrthoDB" id="1118146at2"/>
<reference evidence="7 8" key="1">
    <citation type="submission" date="2019-01" db="EMBL/GenBank/DDBJ databases">
        <title>Genome sequencing of strain FW100M-8.</title>
        <authorList>
            <person name="Heo J."/>
            <person name="Kim S.-J."/>
            <person name="Kim J.-S."/>
            <person name="Hong S.-B."/>
            <person name="Kwon S.-W."/>
        </authorList>
    </citation>
    <scope>NUCLEOTIDE SEQUENCE [LARGE SCALE GENOMIC DNA]</scope>
    <source>
        <strain evidence="7 8">FW100M-8</strain>
    </source>
</reference>
<dbReference type="PANTHER" id="PTHR37422">
    <property type="entry name" value="TEICHURONIC ACID BIOSYNTHESIS PROTEIN TUAE"/>
    <property type="match status" value="1"/>
</dbReference>
<dbReference type="RefSeq" id="WP_129192110.1">
    <property type="nucleotide sequence ID" value="NZ_CP035491.1"/>
</dbReference>
<feature type="transmembrane region" description="Helical" evidence="5">
    <location>
        <begin position="344"/>
        <end position="371"/>
    </location>
</feature>
<feature type="transmembrane region" description="Helical" evidence="5">
    <location>
        <begin position="213"/>
        <end position="244"/>
    </location>
</feature>
<sequence>MTPARRSAIIGAYATFAMFTLLAGQFWRNLIGWWGFGVVAVLVLVGAVWLVVAERPTWNWRRVPKSTFFFVGIATLSIAWSFYPGASALGVAITLVSVFVAVVLAISIPWSRLVASLAAALKWVLGLSLAFELWVAVFVRQPLLPNFPPFEVTGEKLPLAFYWSRSLLLRGGPIEGIVANRNLLAMAALLAVIVFGCLLAAKSISRVSGIGWLVVAGLTLALTRSATVVLVGVLVLIALGFAFWTRRVGPNGRRPVYLAAGAALVASIALLFAGWNLLLQFFGKSEDVTGRFDIWNAVIGLASERPLAGWGWVGYWNPWVEPFDDLAVRKGVTYLQAHNAWLDVWLQIGVIGLLAFAAVVIGALWRSWFLAVDRPMDESGRPLPFSSASLVPLLLMVALIGQSLAESRILVESGLVLLIAIAWGTKRRQWAPEPLPAPVRRARFGTELPTHAHADPPTVP</sequence>
<keyword evidence="2 5" id="KW-0812">Transmembrane</keyword>
<keyword evidence="7" id="KW-0436">Ligase</keyword>
<evidence type="ECO:0000313" key="8">
    <source>
        <dbReference type="Proteomes" id="UP000291259"/>
    </source>
</evidence>
<dbReference type="InterPro" id="IPR007016">
    <property type="entry name" value="O-antigen_ligase-rel_domated"/>
</dbReference>
<evidence type="ECO:0000256" key="4">
    <source>
        <dbReference type="ARBA" id="ARBA00023136"/>
    </source>
</evidence>
<accession>A0A4P6FFC2</accession>
<feature type="transmembrane region" description="Helical" evidence="5">
    <location>
        <begin position="65"/>
        <end position="83"/>
    </location>
</feature>
<dbReference type="Pfam" id="PF04932">
    <property type="entry name" value="Wzy_C"/>
    <property type="match status" value="1"/>
</dbReference>